<proteinExistence type="predicted"/>
<evidence type="ECO:0000313" key="2">
    <source>
        <dbReference type="EnsemblFungi" id="CEF85442"/>
    </source>
</evidence>
<protein>
    <submittedName>
        <fullName evidence="1">Chromosome 4, complete genome</fullName>
    </submittedName>
</protein>
<dbReference type="VEuPathDB" id="FungiDB:FGRAMPH1_01G22429"/>
<organism evidence="1 3">
    <name type="scientific">Gibberella zeae (strain ATCC MYA-4620 / CBS 123657 / FGSC 9075 / NRRL 31084 / PH-1)</name>
    <name type="common">Wheat head blight fungus</name>
    <name type="synonym">Fusarium graminearum</name>
    <dbReference type="NCBI Taxonomy" id="229533"/>
    <lineage>
        <taxon>Eukaryota</taxon>
        <taxon>Fungi</taxon>
        <taxon>Dikarya</taxon>
        <taxon>Ascomycota</taxon>
        <taxon>Pezizomycotina</taxon>
        <taxon>Sordariomycetes</taxon>
        <taxon>Hypocreomycetidae</taxon>
        <taxon>Hypocreales</taxon>
        <taxon>Nectriaceae</taxon>
        <taxon>Fusarium</taxon>
    </lineage>
</organism>
<dbReference type="EnsemblFungi" id="CEF85442">
    <property type="protein sequence ID" value="CEF85442"/>
    <property type="gene ID" value="FGRRES_15365"/>
</dbReference>
<keyword evidence="3" id="KW-1185">Reference proteome</keyword>
<name>A0A098DVQ6_GIBZE</name>
<accession>A0A098DVQ6</accession>
<evidence type="ECO:0000313" key="1">
    <source>
        <dbReference type="EMBL" id="CEF85442.1"/>
    </source>
</evidence>
<dbReference type="AlphaFoldDB" id="A0A098DVQ6"/>
<reference evidence="2 3" key="1">
    <citation type="journal article" date="2007" name="Science">
        <title>The Fusarium graminearum genome reveals a link between localized polymorphism and pathogen specialization.</title>
        <authorList>
            <person name="Cuomo C.A."/>
            <person name="Gueldener U."/>
            <person name="Xu J.-R."/>
            <person name="Trail F."/>
            <person name="Turgeon B.G."/>
            <person name="Di Pietro A."/>
            <person name="Walton J.D."/>
            <person name="Ma L.-J."/>
            <person name="Baker S.E."/>
            <person name="Rep M."/>
            <person name="Adam G."/>
            <person name="Antoniw J."/>
            <person name="Baldwin T."/>
            <person name="Calvo S.E."/>
            <person name="Chang Y.-L."/>
            <person name="DeCaprio D."/>
            <person name="Gale L.R."/>
            <person name="Gnerre S."/>
            <person name="Goswami R.S."/>
            <person name="Hammond-Kosack K."/>
            <person name="Harris L.J."/>
            <person name="Hilburn K."/>
            <person name="Kennell J.C."/>
            <person name="Kroken S."/>
            <person name="Magnuson J.K."/>
            <person name="Mannhaupt G."/>
            <person name="Mauceli E.W."/>
            <person name="Mewes H.-W."/>
            <person name="Mitterbauer R."/>
            <person name="Muehlbauer G."/>
            <person name="Muensterkoetter M."/>
            <person name="Nelson D."/>
            <person name="O'Donnell K."/>
            <person name="Ouellet T."/>
            <person name="Qi W."/>
            <person name="Quesneville H."/>
            <person name="Roncero M.I.G."/>
            <person name="Seong K.-Y."/>
            <person name="Tetko I.V."/>
            <person name="Urban M."/>
            <person name="Waalwijk C."/>
            <person name="Ward T.J."/>
            <person name="Yao J."/>
            <person name="Birren B.W."/>
            <person name="Kistler H.C."/>
        </authorList>
    </citation>
    <scope>NUCLEOTIDE SEQUENCE [LARGE SCALE GENOMIC DNA]</scope>
    <source>
        <strain evidence="3">ATCC MYA-4620 / CBS 123657 / FGSC 9075 / NRRL 31084 / PH-1</strain>
        <strain evidence="2">PH-1 / ATCC MYA-4620 / FGSC 9075 / NRRL 31084</strain>
    </source>
</reference>
<evidence type="ECO:0000313" key="3">
    <source>
        <dbReference type="Proteomes" id="UP000070720"/>
    </source>
</evidence>
<reference evidence="1 3" key="3">
    <citation type="journal article" date="2015" name="BMC Genomics">
        <title>The completed genome sequence of the pathogenic ascomycete fungus Fusarium graminearum.</title>
        <authorList>
            <person name="King R."/>
            <person name="Urban M."/>
            <person name="Hammond-Kosack M.C."/>
            <person name="Hassani-Pak K."/>
            <person name="Hammond-Kosack K.E."/>
        </authorList>
    </citation>
    <scope>NUCLEOTIDE SEQUENCE [LARGE SCALE GENOMIC DNA]</scope>
    <source>
        <strain evidence="3">ATCC MYA-4620 / CBS 123657 / FGSC 9075 / NRRL 31084 / PH-1</strain>
        <strain evidence="1">PH-1</strain>
    </source>
</reference>
<sequence>MLREHGLADEQGYGYGYDGPSLVGAFRFEDAPGGNFSNGCSWMKSGGGWLST</sequence>
<reference evidence="2 3" key="2">
    <citation type="journal article" date="2010" name="Nature">
        <title>Comparative genomics reveals mobile pathogenicity chromosomes in Fusarium.</title>
        <authorList>
            <person name="Ma L.J."/>
            <person name="van der Does H.C."/>
            <person name="Borkovich K.A."/>
            <person name="Coleman J.J."/>
            <person name="Daboussi M.J."/>
            <person name="Di Pietro A."/>
            <person name="Dufresne M."/>
            <person name="Freitag M."/>
            <person name="Grabherr M."/>
            <person name="Henrissat B."/>
            <person name="Houterman P.M."/>
            <person name="Kang S."/>
            <person name="Shim W.B."/>
            <person name="Woloshuk C."/>
            <person name="Xie X."/>
            <person name="Xu J.R."/>
            <person name="Antoniw J."/>
            <person name="Baker S.E."/>
            <person name="Bluhm B.H."/>
            <person name="Breakspear A."/>
            <person name="Brown D.W."/>
            <person name="Butchko R.A."/>
            <person name="Chapman S."/>
            <person name="Coulson R."/>
            <person name="Coutinho P.M."/>
            <person name="Danchin E.G."/>
            <person name="Diener A."/>
            <person name="Gale L.R."/>
            <person name="Gardiner D.M."/>
            <person name="Goff S."/>
            <person name="Hammond-Kosack K.E."/>
            <person name="Hilburn K."/>
            <person name="Hua-Van A."/>
            <person name="Jonkers W."/>
            <person name="Kazan K."/>
            <person name="Kodira C.D."/>
            <person name="Koehrsen M."/>
            <person name="Kumar L."/>
            <person name="Lee Y.H."/>
            <person name="Li L."/>
            <person name="Manners J.M."/>
            <person name="Miranda-Saavedra D."/>
            <person name="Mukherjee M."/>
            <person name="Park G."/>
            <person name="Park J."/>
            <person name="Park S.Y."/>
            <person name="Proctor R.H."/>
            <person name="Regev A."/>
            <person name="Ruiz-Roldan M.C."/>
            <person name="Sain D."/>
            <person name="Sakthikumar S."/>
            <person name="Sykes S."/>
            <person name="Schwartz D.C."/>
            <person name="Turgeon B.G."/>
            <person name="Wapinski I."/>
            <person name="Yoder O."/>
            <person name="Young S."/>
            <person name="Zeng Q."/>
            <person name="Zhou S."/>
            <person name="Galagan J."/>
            <person name="Cuomo C.A."/>
            <person name="Kistler H.C."/>
            <person name="Rep M."/>
        </authorList>
    </citation>
    <scope>GENOME REANNOTATION</scope>
    <source>
        <strain evidence="3">ATCC MYA-4620 / CBS 123657 / FGSC 9075 / NRRL 31084 / PH-1</strain>
        <strain evidence="2">PH-1 / ATCC MYA-4620 / FGSC 9075 / NRRL 31084</strain>
    </source>
</reference>
<accession>A0A0E0SG79</accession>
<gene>
    <name evidence="1" type="ORF">FGRAMPH1_01T22429</name>
</gene>
<dbReference type="InParanoid" id="A0A098DVQ6"/>
<dbReference type="EMBL" id="HG970335">
    <property type="protein sequence ID" value="CEF85442.1"/>
    <property type="molecule type" value="Genomic_DNA"/>
</dbReference>
<reference evidence="2" key="4">
    <citation type="submission" date="2017-01" db="UniProtKB">
        <authorList>
            <consortium name="EnsemblFungi"/>
        </authorList>
    </citation>
    <scope>IDENTIFICATION</scope>
    <source>
        <strain evidence="2">PH-1 / ATCC MYA-4620 / FGSC 9075 / NRRL 31084</strain>
    </source>
</reference>
<dbReference type="Proteomes" id="UP000070720">
    <property type="component" value="Chromosome 4"/>
</dbReference>